<feature type="chain" id="PRO_5046154383" evidence="1">
    <location>
        <begin position="22"/>
        <end position="338"/>
    </location>
</feature>
<dbReference type="GO" id="GO:0004519">
    <property type="term" value="F:endonuclease activity"/>
    <property type="evidence" value="ECO:0007669"/>
    <property type="project" value="UniProtKB-KW"/>
</dbReference>
<dbReference type="PANTHER" id="PTHR42834">
    <property type="entry name" value="ENDONUCLEASE/EXONUCLEASE/PHOSPHATASE FAMILY PROTEIN (AFU_ORTHOLOGUE AFUA_3G09210)"/>
    <property type="match status" value="1"/>
</dbReference>
<protein>
    <submittedName>
        <fullName evidence="3">Endonuclease</fullName>
    </submittedName>
</protein>
<keyword evidence="3" id="KW-0540">Nuclease</keyword>
<dbReference type="InterPro" id="IPR036691">
    <property type="entry name" value="Endo/exonu/phosph_ase_sf"/>
</dbReference>
<evidence type="ECO:0000259" key="2">
    <source>
        <dbReference type="Pfam" id="PF19580"/>
    </source>
</evidence>
<dbReference type="EMBL" id="JAPZVM010000001">
    <property type="protein sequence ID" value="MCZ8371125.1"/>
    <property type="molecule type" value="Genomic_DNA"/>
</dbReference>
<gene>
    <name evidence="3" type="ORF">O6P32_00150</name>
</gene>
<evidence type="ECO:0000313" key="3">
    <source>
        <dbReference type="EMBL" id="MCZ8371125.1"/>
    </source>
</evidence>
<dbReference type="PANTHER" id="PTHR42834:SF1">
    <property type="entry name" value="ENDONUCLEASE_EXONUCLEASE_PHOSPHATASE FAMILY PROTEIN (AFU_ORTHOLOGUE AFUA_3G09210)"/>
    <property type="match status" value="1"/>
</dbReference>
<feature type="domain" description="Endonuclease/exonuclease/phosphatase" evidence="2">
    <location>
        <begin position="27"/>
        <end position="334"/>
    </location>
</feature>
<evidence type="ECO:0000313" key="4">
    <source>
        <dbReference type="Proteomes" id="UP001141933"/>
    </source>
</evidence>
<accession>A0ABT4PDJ6</accession>
<keyword evidence="3" id="KW-0255">Endonuclease</keyword>
<name>A0ABT4PDJ6_9BACT</name>
<keyword evidence="4" id="KW-1185">Reference proteome</keyword>
<evidence type="ECO:0000256" key="1">
    <source>
        <dbReference type="SAM" id="SignalP"/>
    </source>
</evidence>
<dbReference type="Gene3D" id="3.60.10.10">
    <property type="entry name" value="Endonuclease/exonuclease/phosphatase"/>
    <property type="match status" value="1"/>
</dbReference>
<sequence>MKLKTILGVFVVCCTCLSVQAQQQFRVMEYNVENLFDCRHDSLKNDKEFLPESPKGWSYNRYQDKLKKIAKVILAASHEQVPDLVGLCEVENEYCLDGLTRYSPLRDAGYRYVMTNSPDERGVDVALLYQPATFRLIGSQYISIPYKEINRRPTRDILHVIGRVVSGDTLDVFVCHMPSRSGGEVKSEPYRLFTARHLRQAADSVMRVRKTPHVIIMGDFNDYPSNRSIAEVLGAVKPGRKIQKTTLYNLMDGKEGGTYRYRGEWGILDHMIVNGMMLNKKSRIRTNYKEARILTFPFLLEEDERYGGDTPYRTYWGKRYHGGYSDHLPIAVDLYIKD</sequence>
<comment type="caution">
    <text evidence="3">The sequence shown here is derived from an EMBL/GenBank/DDBJ whole genome shotgun (WGS) entry which is preliminary data.</text>
</comment>
<dbReference type="InterPro" id="IPR005135">
    <property type="entry name" value="Endo/exonuclease/phosphatase"/>
</dbReference>
<proteinExistence type="predicted"/>
<reference evidence="3" key="1">
    <citation type="submission" date="2022-12" db="EMBL/GenBank/DDBJ databases">
        <title>Phocaeicola acetigenes sp. nov., isolated feces from a healthy human.</title>
        <authorList>
            <person name="Do H."/>
            <person name="Ha Y.B."/>
            <person name="Kim J.-S."/>
            <person name="Suh M.K."/>
            <person name="Kim H.S."/>
            <person name="Lee J.-S."/>
        </authorList>
    </citation>
    <scope>NUCLEOTIDE SEQUENCE</scope>
    <source>
        <strain evidence="3">KGMB11183</strain>
    </source>
</reference>
<dbReference type="SUPFAM" id="SSF56219">
    <property type="entry name" value="DNase I-like"/>
    <property type="match status" value="1"/>
</dbReference>
<dbReference type="Proteomes" id="UP001141933">
    <property type="component" value="Unassembled WGS sequence"/>
</dbReference>
<keyword evidence="3" id="KW-0378">Hydrolase</keyword>
<organism evidence="3 4">
    <name type="scientific">Phocaeicola acetigenes</name>
    <dbReference type="NCBI Taxonomy" id="3016083"/>
    <lineage>
        <taxon>Bacteria</taxon>
        <taxon>Pseudomonadati</taxon>
        <taxon>Bacteroidota</taxon>
        <taxon>Bacteroidia</taxon>
        <taxon>Bacteroidales</taxon>
        <taxon>Bacteroidaceae</taxon>
        <taxon>Phocaeicola</taxon>
    </lineage>
</organism>
<dbReference type="RefSeq" id="WP_269876220.1">
    <property type="nucleotide sequence ID" value="NZ_JAPZVM010000001.1"/>
</dbReference>
<feature type="signal peptide" evidence="1">
    <location>
        <begin position="1"/>
        <end position="21"/>
    </location>
</feature>
<keyword evidence="1" id="KW-0732">Signal</keyword>
<dbReference type="Pfam" id="PF19580">
    <property type="entry name" value="Exo_endo_phos_3"/>
    <property type="match status" value="1"/>
</dbReference>